<accession>A0A5D3F9U4</accession>
<keyword evidence="2" id="KW-1185">Reference proteome</keyword>
<name>A0A5D3F9U4_9BACE</name>
<gene>
    <name evidence="1" type="ORF">FNJ60_13480</name>
</gene>
<dbReference type="RefSeq" id="WP_148730901.1">
    <property type="nucleotide sequence ID" value="NZ_VKLW01000039.1"/>
</dbReference>
<sequence>MVIIVYCSLFKKQKSYLTGTPLKHYPQLITVGKPADTKAASAGARFRVSAARLRAGIIQEGARRRVPRRK</sequence>
<dbReference type="AlphaFoldDB" id="A0A5D3F9U4"/>
<evidence type="ECO:0000313" key="1">
    <source>
        <dbReference type="EMBL" id="TYK32106.1"/>
    </source>
</evidence>
<organism evidence="1 2">
    <name type="scientific">Bacteroides pyogenes</name>
    <dbReference type="NCBI Taxonomy" id="310300"/>
    <lineage>
        <taxon>Bacteria</taxon>
        <taxon>Pseudomonadati</taxon>
        <taxon>Bacteroidota</taxon>
        <taxon>Bacteroidia</taxon>
        <taxon>Bacteroidales</taxon>
        <taxon>Bacteroidaceae</taxon>
        <taxon>Bacteroides</taxon>
    </lineage>
</organism>
<comment type="caution">
    <text evidence="1">The sequence shown here is derived from an EMBL/GenBank/DDBJ whole genome shotgun (WGS) entry which is preliminary data.</text>
</comment>
<dbReference type="Proteomes" id="UP000324383">
    <property type="component" value="Unassembled WGS sequence"/>
</dbReference>
<dbReference type="EMBL" id="VKLW01000039">
    <property type="protein sequence ID" value="TYK32106.1"/>
    <property type="molecule type" value="Genomic_DNA"/>
</dbReference>
<reference evidence="1 2" key="1">
    <citation type="submission" date="2019-07" db="EMBL/GenBank/DDBJ databases">
        <title>Draft Genome Sequences of Bacteroides pyogenes Strains Isolated from the Uterus Holstein Dairy Cows with Metritis.</title>
        <authorList>
            <person name="Cunha F."/>
            <person name="Galvao K.N."/>
            <person name="Jeon S.J."/>
            <person name="Jeong K.C."/>
        </authorList>
    </citation>
    <scope>NUCLEOTIDE SEQUENCE [LARGE SCALE GENOMIC DNA]</scope>
    <source>
        <strain evidence="1 2">KG-31</strain>
    </source>
</reference>
<protein>
    <submittedName>
        <fullName evidence="1">Uncharacterized protein</fullName>
    </submittedName>
</protein>
<evidence type="ECO:0000313" key="2">
    <source>
        <dbReference type="Proteomes" id="UP000324383"/>
    </source>
</evidence>
<proteinExistence type="predicted"/>